<proteinExistence type="predicted"/>
<keyword evidence="2" id="KW-1185">Reference proteome</keyword>
<dbReference type="RefSeq" id="WP_010944202.1">
    <property type="nucleotide sequence ID" value="NC_002940.2"/>
</dbReference>
<reference evidence="2" key="1">
    <citation type="submission" date="2003-06" db="EMBL/GenBank/DDBJ databases">
        <title>The complete genome sequence of Haemophilus ducreyi.</title>
        <authorList>
            <person name="Munson R.S. Jr."/>
            <person name="Ray W.C."/>
            <person name="Mahairas G."/>
            <person name="Sabo P."/>
            <person name="Mungur R."/>
            <person name="Johnson L."/>
            <person name="Nguyen D."/>
            <person name="Wang J."/>
            <person name="Forst C."/>
            <person name="Hood L."/>
        </authorList>
    </citation>
    <scope>NUCLEOTIDE SEQUENCE [LARGE SCALE GENOMIC DNA]</scope>
    <source>
        <strain evidence="2">35000HP / ATCC 700724</strain>
    </source>
</reference>
<dbReference type="Proteomes" id="UP000001022">
    <property type="component" value="Chromosome"/>
</dbReference>
<gene>
    <name evidence="1" type="ordered locus">HD_0153</name>
</gene>
<protein>
    <submittedName>
        <fullName evidence="1">Uncharacterized protein</fullName>
    </submittedName>
</protein>
<dbReference type="EMBL" id="AE017143">
    <property type="protein sequence ID" value="AAP95148.1"/>
    <property type="molecule type" value="Genomic_DNA"/>
</dbReference>
<dbReference type="STRING" id="233412.HD_0153"/>
<organism evidence="1 2">
    <name type="scientific">Haemophilus ducreyi (strain 35000HP / ATCC 700724)</name>
    <dbReference type="NCBI Taxonomy" id="233412"/>
    <lineage>
        <taxon>Bacteria</taxon>
        <taxon>Pseudomonadati</taxon>
        <taxon>Pseudomonadota</taxon>
        <taxon>Gammaproteobacteria</taxon>
        <taxon>Pasteurellales</taxon>
        <taxon>Pasteurellaceae</taxon>
        <taxon>Haemophilus</taxon>
    </lineage>
</organism>
<dbReference type="KEGG" id="hdu:HD_0153"/>
<name>Q7VPD3_HAEDU</name>
<sequence>MGGKKGGPVTVGYRYYWDIHSGLGRGPVNEIVEIRVDDKTAYVGKPGEITQSQAIFINKPNLFGGDNTGGEGGIQGRMEILMGEPDQKPSQMLINLLKGILNPAYLSGAVFGGGKRIRSPRYFESDKFFFKRRYYSGRIRSERPDSGLSRHCDYGL</sequence>
<evidence type="ECO:0000313" key="2">
    <source>
        <dbReference type="Proteomes" id="UP000001022"/>
    </source>
</evidence>
<dbReference type="AlphaFoldDB" id="Q7VPD3"/>
<dbReference type="eggNOG" id="COG2304">
    <property type="taxonomic scope" value="Bacteria"/>
</dbReference>
<dbReference type="HOGENOM" id="CLU_1684095_0_0_6"/>
<accession>Q7VPD3</accession>
<evidence type="ECO:0000313" key="1">
    <source>
        <dbReference type="EMBL" id="AAP95148.1"/>
    </source>
</evidence>